<proteinExistence type="predicted"/>
<evidence type="ECO:0000256" key="2">
    <source>
        <dbReference type="SAM" id="MobiDB-lite"/>
    </source>
</evidence>
<evidence type="ECO:0000256" key="3">
    <source>
        <dbReference type="SAM" id="Phobius"/>
    </source>
</evidence>
<accession>A0A9N9LSW1</accession>
<keyword evidence="5" id="KW-1185">Reference proteome</keyword>
<comment type="caution">
    <text evidence="4">The sequence shown here is derived from an EMBL/GenBank/DDBJ whole genome shotgun (WGS) entry which is preliminary data.</text>
</comment>
<keyword evidence="3" id="KW-1133">Transmembrane helix</keyword>
<dbReference type="AlphaFoldDB" id="A0A9N9LSW1"/>
<name>A0A9N9LSW1_9HELO</name>
<sequence>MTSQSRGGLEIKLQATPEDPINSNKAKLGVRVEASQFRVECCKLRLESCKLNLEADILKYQNAVAGFEKEHSITKGFEDSTLPDFLPLVRERSRFYSSRCELSSRIRAGEKDCRKLQDALDNAIEELRLETESEQAASTAGRISQLGEINRLLSKSASIEQLTRANQILEEQLGERDGVIATQEEIIKVDAELFFQRSCIVQEQNTRLRDLECLSKYHPHSEANLIAEKNNKIVQLERELANLHFENGTLRGGIKELETQVKELSKKCKIYKERVRLANNSRDNARDRLITVKAERDTAEANVSRIIDLGQLVASCKAQSQQLTELASIFSKENTAEDEISRKASTDDDLPIQHENPIQPSSASPSKHESLSTNVPQESLVMPTSEPFGMSTKASRLSDLSRKFGRVIIALLSHNNNTMRSPIREENNINGFLILDYMHAAVEGVFVWAALLSSGAVVLWPILLVAHHIVYGLA</sequence>
<evidence type="ECO:0000256" key="1">
    <source>
        <dbReference type="SAM" id="Coils"/>
    </source>
</evidence>
<evidence type="ECO:0000313" key="5">
    <source>
        <dbReference type="Proteomes" id="UP000701801"/>
    </source>
</evidence>
<dbReference type="EMBL" id="CAJVRM010000405">
    <property type="protein sequence ID" value="CAG8980660.1"/>
    <property type="molecule type" value="Genomic_DNA"/>
</dbReference>
<keyword evidence="3" id="KW-0472">Membrane</keyword>
<feature type="transmembrane region" description="Helical" evidence="3">
    <location>
        <begin position="445"/>
        <end position="466"/>
    </location>
</feature>
<protein>
    <submittedName>
        <fullName evidence="4">Uncharacterized protein</fullName>
    </submittedName>
</protein>
<feature type="region of interest" description="Disordered" evidence="2">
    <location>
        <begin position="334"/>
        <end position="375"/>
    </location>
</feature>
<feature type="coiled-coil region" evidence="1">
    <location>
        <begin position="226"/>
        <end position="302"/>
    </location>
</feature>
<dbReference type="Proteomes" id="UP000701801">
    <property type="component" value="Unassembled WGS sequence"/>
</dbReference>
<feature type="coiled-coil region" evidence="1">
    <location>
        <begin position="106"/>
        <end position="172"/>
    </location>
</feature>
<keyword evidence="1" id="KW-0175">Coiled coil</keyword>
<gene>
    <name evidence="4" type="ORF">HYALB_00012988</name>
</gene>
<dbReference type="OrthoDB" id="10293026at2759"/>
<reference evidence="4" key="1">
    <citation type="submission" date="2021-07" db="EMBL/GenBank/DDBJ databases">
        <authorList>
            <person name="Durling M."/>
        </authorList>
    </citation>
    <scope>NUCLEOTIDE SEQUENCE</scope>
</reference>
<organism evidence="4 5">
    <name type="scientific">Hymenoscyphus albidus</name>
    <dbReference type="NCBI Taxonomy" id="595503"/>
    <lineage>
        <taxon>Eukaryota</taxon>
        <taxon>Fungi</taxon>
        <taxon>Dikarya</taxon>
        <taxon>Ascomycota</taxon>
        <taxon>Pezizomycotina</taxon>
        <taxon>Leotiomycetes</taxon>
        <taxon>Helotiales</taxon>
        <taxon>Helotiaceae</taxon>
        <taxon>Hymenoscyphus</taxon>
    </lineage>
</organism>
<feature type="compositionally biased region" description="Polar residues" evidence="2">
    <location>
        <begin position="356"/>
        <end position="375"/>
    </location>
</feature>
<evidence type="ECO:0000313" key="4">
    <source>
        <dbReference type="EMBL" id="CAG8980660.1"/>
    </source>
</evidence>
<keyword evidence="3" id="KW-0812">Transmembrane</keyword>